<proteinExistence type="predicted"/>
<organism evidence="3 4">
    <name type="scientific">Panagrolaimus davidi</name>
    <dbReference type="NCBI Taxonomy" id="227884"/>
    <lineage>
        <taxon>Eukaryota</taxon>
        <taxon>Metazoa</taxon>
        <taxon>Ecdysozoa</taxon>
        <taxon>Nematoda</taxon>
        <taxon>Chromadorea</taxon>
        <taxon>Rhabditida</taxon>
        <taxon>Tylenchina</taxon>
        <taxon>Panagrolaimomorpha</taxon>
        <taxon>Panagrolaimoidea</taxon>
        <taxon>Panagrolaimidae</taxon>
        <taxon>Panagrolaimus</taxon>
    </lineage>
</organism>
<evidence type="ECO:0000256" key="1">
    <source>
        <dbReference type="SAM" id="MobiDB-lite"/>
    </source>
</evidence>
<dbReference type="Proteomes" id="UP000887578">
    <property type="component" value="Unplaced"/>
</dbReference>
<evidence type="ECO:0000313" key="3">
    <source>
        <dbReference type="Proteomes" id="UP000887578"/>
    </source>
</evidence>
<sequence>MPQKQKECLDHLYPKEDKLLGREVDYLLRSASLICSTYAFHRKILPYNAFKPVMINNVKNHMVFDKDHPKARMHREAIQAIENDLEDKKIKQFTFGLCLENNPEKVVESLQFDFDYGEAAMNVKLPNATNVRVTSKWDFADDLIEVLKRVRIISVFLAALPSGIKAFVMVQYNKKPKELPKNFVYHNDYDLDNVQSLPLARFPCDTQNMAMTVEIRSKYFDVPADDIRKDVERNLDVDDVSDSSDSPPTSGRGSKKPDDHNITSYLEIVEPSPSPSDIPETPRHRNPNHSSDNVPEREDISDIAEERNPKGSIVEETKRSSKRSHSLEMEVLRSTPEKKRICQLLCYNFAPLDTFQIPSKALKGWNTDDA</sequence>
<protein>
    <submittedName>
        <fullName evidence="4">HORMA domain-containing protein</fullName>
    </submittedName>
</protein>
<feature type="domain" description="HORMA" evidence="2">
    <location>
        <begin position="21"/>
        <end position="213"/>
    </location>
</feature>
<dbReference type="SUPFAM" id="SSF56019">
    <property type="entry name" value="The spindle assembly checkpoint protein mad2"/>
    <property type="match status" value="1"/>
</dbReference>
<keyword evidence="3" id="KW-1185">Reference proteome</keyword>
<dbReference type="InterPro" id="IPR003511">
    <property type="entry name" value="HORMA_dom"/>
</dbReference>
<dbReference type="WBParaSite" id="PDA_v2.g28270.t1">
    <property type="protein sequence ID" value="PDA_v2.g28270.t1"/>
    <property type="gene ID" value="PDA_v2.g28270"/>
</dbReference>
<dbReference type="Gene3D" id="3.30.900.10">
    <property type="entry name" value="HORMA domain"/>
    <property type="match status" value="1"/>
</dbReference>
<feature type="region of interest" description="Disordered" evidence="1">
    <location>
        <begin position="232"/>
        <end position="330"/>
    </location>
</feature>
<name>A0A914Q9K7_9BILA</name>
<evidence type="ECO:0000259" key="2">
    <source>
        <dbReference type="PROSITE" id="PS50815"/>
    </source>
</evidence>
<reference evidence="4" key="1">
    <citation type="submission" date="2022-11" db="UniProtKB">
        <authorList>
            <consortium name="WormBaseParasite"/>
        </authorList>
    </citation>
    <scope>IDENTIFICATION</scope>
</reference>
<dbReference type="InterPro" id="IPR036570">
    <property type="entry name" value="HORMA_dom_sf"/>
</dbReference>
<feature type="compositionally biased region" description="Basic and acidic residues" evidence="1">
    <location>
        <begin position="294"/>
        <end position="330"/>
    </location>
</feature>
<dbReference type="Pfam" id="PF02301">
    <property type="entry name" value="HORMA"/>
    <property type="match status" value="1"/>
</dbReference>
<evidence type="ECO:0000313" key="4">
    <source>
        <dbReference type="WBParaSite" id="PDA_v2.g28270.t1"/>
    </source>
</evidence>
<dbReference type="PROSITE" id="PS50815">
    <property type="entry name" value="HORMA"/>
    <property type="match status" value="1"/>
</dbReference>
<dbReference type="AlphaFoldDB" id="A0A914Q9K7"/>
<accession>A0A914Q9K7</accession>